<dbReference type="FunFam" id="3.20.70.20:FF:000041">
    <property type="entry name" value="Ribonucleotide reductase catalytic subunit M1"/>
    <property type="match status" value="1"/>
</dbReference>
<reference evidence="7" key="1">
    <citation type="journal article" date="2019" name="bioRxiv">
        <title>The Genome of the Zebra Mussel, Dreissena polymorpha: A Resource for Invasive Species Research.</title>
        <authorList>
            <person name="McCartney M.A."/>
            <person name="Auch B."/>
            <person name="Kono T."/>
            <person name="Mallez S."/>
            <person name="Zhang Y."/>
            <person name="Obille A."/>
            <person name="Becker A."/>
            <person name="Abrahante J.E."/>
            <person name="Garbe J."/>
            <person name="Badalamenti J.P."/>
            <person name="Herman A."/>
            <person name="Mangelson H."/>
            <person name="Liachko I."/>
            <person name="Sullivan S."/>
            <person name="Sone E.D."/>
            <person name="Koren S."/>
            <person name="Silverstein K.A.T."/>
            <person name="Beckman K.B."/>
            <person name="Gohl D.M."/>
        </authorList>
    </citation>
    <scope>NUCLEOTIDE SEQUENCE</scope>
    <source>
        <strain evidence="7">Duluth1</strain>
        <tissue evidence="7">Whole animal</tissue>
    </source>
</reference>
<dbReference type="PANTHER" id="PTHR11573">
    <property type="entry name" value="RIBONUCLEOSIDE-DIPHOSPHATE REDUCTASE LARGE CHAIN"/>
    <property type="match status" value="1"/>
</dbReference>
<gene>
    <name evidence="7" type="ORF">DPMN_107121</name>
</gene>
<dbReference type="PROSITE" id="PS51161">
    <property type="entry name" value="ATP_CONE"/>
    <property type="match status" value="1"/>
</dbReference>
<dbReference type="AlphaFoldDB" id="A0A9D4QKL4"/>
<dbReference type="Proteomes" id="UP000828390">
    <property type="component" value="Unassembled WGS sequence"/>
</dbReference>
<comment type="caution">
    <text evidence="7">The sequence shown here is derived from an EMBL/GenBank/DDBJ whole genome shotgun (WGS) entry which is preliminary data.</text>
</comment>
<dbReference type="PANTHER" id="PTHR11573:SF6">
    <property type="entry name" value="RIBONUCLEOSIDE-DIPHOSPHATE REDUCTASE LARGE SUBUNIT"/>
    <property type="match status" value="1"/>
</dbReference>
<feature type="domain" description="ATP-cone" evidence="6">
    <location>
        <begin position="1"/>
        <end position="92"/>
    </location>
</feature>
<dbReference type="GO" id="GO:0004748">
    <property type="term" value="F:ribonucleoside-diphosphate reductase activity, thioredoxin disulfide as acceptor"/>
    <property type="evidence" value="ECO:0007669"/>
    <property type="project" value="InterPro"/>
</dbReference>
<dbReference type="GO" id="GO:0009263">
    <property type="term" value="P:deoxyribonucleotide biosynthetic process"/>
    <property type="evidence" value="ECO:0007669"/>
    <property type="project" value="InterPro"/>
</dbReference>
<dbReference type="InterPro" id="IPR039718">
    <property type="entry name" value="Rrm1"/>
</dbReference>
<dbReference type="InterPro" id="IPR005144">
    <property type="entry name" value="ATP-cone_dom"/>
</dbReference>
<accession>A0A9D4QKL4</accession>
<dbReference type="GO" id="GO:0005524">
    <property type="term" value="F:ATP binding"/>
    <property type="evidence" value="ECO:0007669"/>
    <property type="project" value="UniProtKB-UniRule"/>
</dbReference>
<protein>
    <recommendedName>
        <fullName evidence="1">Ribonucleoside-diphosphate reductase large subunit</fullName>
    </recommendedName>
    <alternativeName>
        <fullName evidence="4">Ribonucleotide reductase large subunit</fullName>
    </alternativeName>
</protein>
<dbReference type="InterPro" id="IPR008926">
    <property type="entry name" value="RNR_R1-su_N"/>
</dbReference>
<dbReference type="Gene3D" id="3.20.70.20">
    <property type="match status" value="1"/>
</dbReference>
<keyword evidence="2 5" id="KW-0547">Nucleotide-binding</keyword>
<evidence type="ECO:0000313" key="7">
    <source>
        <dbReference type="EMBL" id="KAH3833805.1"/>
    </source>
</evidence>
<dbReference type="Pfam" id="PF03477">
    <property type="entry name" value="ATP-cone"/>
    <property type="match status" value="1"/>
</dbReference>
<evidence type="ECO:0000256" key="1">
    <source>
        <dbReference type="ARBA" id="ARBA00019284"/>
    </source>
</evidence>
<dbReference type="InterPro" id="IPR013509">
    <property type="entry name" value="RNR_lsu_N"/>
</dbReference>
<evidence type="ECO:0000256" key="3">
    <source>
        <dbReference type="ARBA" id="ARBA00022840"/>
    </source>
</evidence>
<keyword evidence="8" id="KW-1185">Reference proteome</keyword>
<keyword evidence="3 5" id="KW-0067">ATP-binding</keyword>
<name>A0A9D4QKL4_DREPO</name>
<evidence type="ECO:0000256" key="2">
    <source>
        <dbReference type="ARBA" id="ARBA00022741"/>
    </source>
</evidence>
<evidence type="ECO:0000256" key="4">
    <source>
        <dbReference type="ARBA" id="ARBA00031255"/>
    </source>
</evidence>
<dbReference type="EMBL" id="JAIWYP010000004">
    <property type="protein sequence ID" value="KAH3833805.1"/>
    <property type="molecule type" value="Genomic_DNA"/>
</dbReference>
<evidence type="ECO:0000259" key="6">
    <source>
        <dbReference type="PROSITE" id="PS51161"/>
    </source>
</evidence>
<proteinExistence type="predicted"/>
<dbReference type="Pfam" id="PF00317">
    <property type="entry name" value="Ribonuc_red_lgN"/>
    <property type="match status" value="1"/>
</dbReference>
<reference evidence="7" key="2">
    <citation type="submission" date="2020-11" db="EMBL/GenBank/DDBJ databases">
        <authorList>
            <person name="McCartney M.A."/>
            <person name="Auch B."/>
            <person name="Kono T."/>
            <person name="Mallez S."/>
            <person name="Becker A."/>
            <person name="Gohl D.M."/>
            <person name="Silverstein K.A.T."/>
            <person name="Koren S."/>
            <person name="Bechman K.B."/>
            <person name="Herman A."/>
            <person name="Abrahante J.E."/>
            <person name="Garbe J."/>
        </authorList>
    </citation>
    <scope>NUCLEOTIDE SEQUENCE</scope>
    <source>
        <strain evidence="7">Duluth1</strain>
        <tissue evidence="7">Whole animal</tissue>
    </source>
</reference>
<dbReference type="SUPFAM" id="SSF48168">
    <property type="entry name" value="R1 subunit of ribonucleotide reductase, N-terminal domain"/>
    <property type="match status" value="1"/>
</dbReference>
<feature type="non-terminal residue" evidence="7">
    <location>
        <position position="216"/>
    </location>
</feature>
<evidence type="ECO:0000256" key="5">
    <source>
        <dbReference type="PROSITE-ProRule" id="PRU00492"/>
    </source>
</evidence>
<sequence length="216" mass="24717">MFVNKRNGRTEKVMFDKITSRIQKLCYGLHPEFVDPAEITLKVINGLYQGVTTVELDNLAAETAATMTTKHPDYAHLAARIAVSNLHKETKKVFSEVMDDLHNWVNPKTGKHSPMISDEVHKIIQDNAERLNSAIIYDRDYTYNYFGFKTLERSYLLKINGRVAERPQHMLMRVAVGIHHNDIEAAIETYNLLSEKWFTHASPTLFNAGTTRPQLS</sequence>
<dbReference type="GO" id="GO:0005971">
    <property type="term" value="C:ribonucleoside-diphosphate reductase complex"/>
    <property type="evidence" value="ECO:0007669"/>
    <property type="project" value="TreeGrafter"/>
</dbReference>
<evidence type="ECO:0000313" key="8">
    <source>
        <dbReference type="Proteomes" id="UP000828390"/>
    </source>
</evidence>
<organism evidence="7 8">
    <name type="scientific">Dreissena polymorpha</name>
    <name type="common">Zebra mussel</name>
    <name type="synonym">Mytilus polymorpha</name>
    <dbReference type="NCBI Taxonomy" id="45954"/>
    <lineage>
        <taxon>Eukaryota</taxon>
        <taxon>Metazoa</taxon>
        <taxon>Spiralia</taxon>
        <taxon>Lophotrochozoa</taxon>
        <taxon>Mollusca</taxon>
        <taxon>Bivalvia</taxon>
        <taxon>Autobranchia</taxon>
        <taxon>Heteroconchia</taxon>
        <taxon>Euheterodonta</taxon>
        <taxon>Imparidentia</taxon>
        <taxon>Neoheterodontei</taxon>
        <taxon>Myida</taxon>
        <taxon>Dreissenoidea</taxon>
        <taxon>Dreissenidae</taxon>
        <taxon>Dreissena</taxon>
    </lineage>
</organism>